<comment type="caution">
    <text evidence="2">The sequence shown here is derived from an EMBL/GenBank/DDBJ whole genome shotgun (WGS) entry which is preliminary data.</text>
</comment>
<evidence type="ECO:0000313" key="3">
    <source>
        <dbReference type="Proteomes" id="UP000325273"/>
    </source>
</evidence>
<dbReference type="Pfam" id="PF09361">
    <property type="entry name" value="Phasin_2"/>
    <property type="match status" value="1"/>
</dbReference>
<dbReference type="InterPro" id="IPR010127">
    <property type="entry name" value="Phasin_subfam-1"/>
</dbReference>
<sequence>MTEQFGWTDSGNVSTAFSLAREAFKGFEQLVQLNQQLIQTALADSEQAVKVALSGKTPVELWVHQANSARPAAEKMLAHSRQALEIATHTQAEFLKNLDAQFQQQQLKLRESVEGFARNAPVGSEAAVTVLKSAVSMSGVGYESIHKAAMQAVAIARGNQPVATSAA</sequence>
<dbReference type="Proteomes" id="UP000325273">
    <property type="component" value="Unassembled WGS sequence"/>
</dbReference>
<dbReference type="EMBL" id="VTUZ01000033">
    <property type="protein sequence ID" value="KAA1003774.1"/>
    <property type="molecule type" value="Genomic_DNA"/>
</dbReference>
<evidence type="ECO:0000313" key="2">
    <source>
        <dbReference type="EMBL" id="KAA1003774.1"/>
    </source>
</evidence>
<dbReference type="NCBIfam" id="TIGR01841">
    <property type="entry name" value="phasin"/>
    <property type="match status" value="1"/>
</dbReference>
<protein>
    <submittedName>
        <fullName evidence="2">Phasin family protein</fullName>
    </submittedName>
</protein>
<gene>
    <name evidence="2" type="ORF">FVF58_35125</name>
</gene>
<name>A0A5B0GK08_9BURK</name>
<dbReference type="AlphaFoldDB" id="A0A5B0GK08"/>
<proteinExistence type="predicted"/>
<keyword evidence="3" id="KW-1185">Reference proteome</keyword>
<feature type="domain" description="Phasin" evidence="1">
    <location>
        <begin position="4"/>
        <end position="101"/>
    </location>
</feature>
<organism evidence="2 3">
    <name type="scientific">Paraburkholderia panacisoli</name>
    <dbReference type="NCBI Taxonomy" id="2603818"/>
    <lineage>
        <taxon>Bacteria</taxon>
        <taxon>Pseudomonadati</taxon>
        <taxon>Pseudomonadota</taxon>
        <taxon>Betaproteobacteria</taxon>
        <taxon>Burkholderiales</taxon>
        <taxon>Burkholderiaceae</taxon>
        <taxon>Paraburkholderia</taxon>
    </lineage>
</organism>
<evidence type="ECO:0000259" key="1">
    <source>
        <dbReference type="Pfam" id="PF09361"/>
    </source>
</evidence>
<reference evidence="2 3" key="1">
    <citation type="submission" date="2019-08" db="EMBL/GenBank/DDBJ databases">
        <title>Paraburkholderia sp. DCY113.</title>
        <authorList>
            <person name="Kang J."/>
        </authorList>
    </citation>
    <scope>NUCLEOTIDE SEQUENCE [LARGE SCALE GENOMIC DNA]</scope>
    <source>
        <strain evidence="2 3">DCY113</strain>
    </source>
</reference>
<accession>A0A5B0GK08</accession>
<dbReference type="InterPro" id="IPR018968">
    <property type="entry name" value="Phasin"/>
</dbReference>